<keyword evidence="4" id="KW-1185">Reference proteome</keyword>
<evidence type="ECO:0000256" key="2">
    <source>
        <dbReference type="SAM" id="SignalP"/>
    </source>
</evidence>
<evidence type="ECO:0000256" key="1">
    <source>
        <dbReference type="SAM" id="MobiDB-lite"/>
    </source>
</evidence>
<dbReference type="RefSeq" id="WP_208254144.1">
    <property type="nucleotide sequence ID" value="NZ_JAGEOJ010000002.1"/>
</dbReference>
<proteinExistence type="predicted"/>
<sequence>MSRIVRGTLLATAATTLSVVVAGCGQEGPPPAAVKPAASMAAAVLSDRDLPAGYAPAENQRVFQGLRPADPDCARLLELADADESKDLDGAGDAPQAHAVFYRAQPVSSLAQHVFHLPPGMAAQRIAQARTAAAKCPRMMVAADGPGADSDGDGGASDDDDQSGDDQSADASGDGGVSADQLSADDQDENGGHHKRRHRHKHDEAAPPARPAGELRMRRAGVLRPKALKGALAIRYADQRDGIGIDVIMAAVGDDLLVVDAPGAFDSPAGAGVAEGVAAKALTKLRAVHAGKLTLDDTKAPVPVHRAHKHKKHHRHHQGDDQE</sequence>
<dbReference type="AlphaFoldDB" id="A0A939P721"/>
<evidence type="ECO:0008006" key="5">
    <source>
        <dbReference type="Google" id="ProtNLM"/>
    </source>
</evidence>
<dbReference type="Proteomes" id="UP000669179">
    <property type="component" value="Unassembled WGS sequence"/>
</dbReference>
<organism evidence="3 4">
    <name type="scientific">Actinomadura barringtoniae</name>
    <dbReference type="NCBI Taxonomy" id="1427535"/>
    <lineage>
        <taxon>Bacteria</taxon>
        <taxon>Bacillati</taxon>
        <taxon>Actinomycetota</taxon>
        <taxon>Actinomycetes</taxon>
        <taxon>Streptosporangiales</taxon>
        <taxon>Thermomonosporaceae</taxon>
        <taxon>Actinomadura</taxon>
    </lineage>
</organism>
<keyword evidence="2" id="KW-0732">Signal</keyword>
<gene>
    <name evidence="3" type="ORF">J4573_05575</name>
</gene>
<feature type="signal peptide" evidence="2">
    <location>
        <begin position="1"/>
        <end position="22"/>
    </location>
</feature>
<reference evidence="3" key="1">
    <citation type="submission" date="2021-03" db="EMBL/GenBank/DDBJ databases">
        <authorList>
            <person name="Kanchanasin P."/>
            <person name="Saeng-In P."/>
            <person name="Phongsopitanun W."/>
            <person name="Yuki M."/>
            <person name="Kudo T."/>
            <person name="Ohkuma M."/>
            <person name="Tanasupawat S."/>
        </authorList>
    </citation>
    <scope>NUCLEOTIDE SEQUENCE</scope>
    <source>
        <strain evidence="3">GKU 128</strain>
    </source>
</reference>
<feature type="compositionally biased region" description="Basic residues" evidence="1">
    <location>
        <begin position="305"/>
        <end position="317"/>
    </location>
</feature>
<evidence type="ECO:0000313" key="4">
    <source>
        <dbReference type="Proteomes" id="UP000669179"/>
    </source>
</evidence>
<accession>A0A939P721</accession>
<name>A0A939P721_9ACTN</name>
<feature type="compositionally biased region" description="Acidic residues" evidence="1">
    <location>
        <begin position="150"/>
        <end position="168"/>
    </location>
</feature>
<protein>
    <recommendedName>
        <fullName evidence="5">DUF732 domain-containing protein</fullName>
    </recommendedName>
</protein>
<feature type="chain" id="PRO_5036676821" description="DUF732 domain-containing protein" evidence="2">
    <location>
        <begin position="23"/>
        <end position="323"/>
    </location>
</feature>
<feature type="region of interest" description="Disordered" evidence="1">
    <location>
        <begin position="302"/>
        <end position="323"/>
    </location>
</feature>
<dbReference type="PROSITE" id="PS51257">
    <property type="entry name" value="PROKAR_LIPOPROTEIN"/>
    <property type="match status" value="1"/>
</dbReference>
<comment type="caution">
    <text evidence="3">The sequence shown here is derived from an EMBL/GenBank/DDBJ whole genome shotgun (WGS) entry which is preliminary data.</text>
</comment>
<feature type="compositionally biased region" description="Low complexity" evidence="1">
    <location>
        <begin position="169"/>
        <end position="181"/>
    </location>
</feature>
<feature type="region of interest" description="Disordered" evidence="1">
    <location>
        <begin position="141"/>
        <end position="218"/>
    </location>
</feature>
<evidence type="ECO:0000313" key="3">
    <source>
        <dbReference type="EMBL" id="MBO2446550.1"/>
    </source>
</evidence>
<dbReference type="EMBL" id="JAGEOJ010000002">
    <property type="protein sequence ID" value="MBO2446550.1"/>
    <property type="molecule type" value="Genomic_DNA"/>
</dbReference>